<proteinExistence type="predicted"/>
<evidence type="ECO:0000313" key="1">
    <source>
        <dbReference type="EMBL" id="KAG7367778.1"/>
    </source>
</evidence>
<reference evidence="1" key="1">
    <citation type="journal article" date="2021" name="Sci. Rep.">
        <title>Diploid genomic architecture of Nitzschia inconspicua, an elite biomass production diatom.</title>
        <authorList>
            <person name="Oliver A."/>
            <person name="Podell S."/>
            <person name="Pinowska A."/>
            <person name="Traller J.C."/>
            <person name="Smith S.R."/>
            <person name="McClure R."/>
            <person name="Beliaev A."/>
            <person name="Bohutskyi P."/>
            <person name="Hill E.A."/>
            <person name="Rabines A."/>
            <person name="Zheng H."/>
            <person name="Allen L.Z."/>
            <person name="Kuo A."/>
            <person name="Grigoriev I.V."/>
            <person name="Allen A.E."/>
            <person name="Hazlebeck D."/>
            <person name="Allen E.E."/>
        </authorList>
    </citation>
    <scope>NUCLEOTIDE SEQUENCE</scope>
    <source>
        <strain evidence="1">Hildebrandi</strain>
    </source>
</reference>
<gene>
    <name evidence="1" type="ORF">IV203_030521</name>
</gene>
<accession>A0A9K3LSJ8</accession>
<dbReference type="Proteomes" id="UP000693970">
    <property type="component" value="Unassembled WGS sequence"/>
</dbReference>
<protein>
    <submittedName>
        <fullName evidence="1">Uncharacterized protein</fullName>
    </submittedName>
</protein>
<sequence length="243" mass="27625">MPPFVSFGFITGSHRAGSKEKDSYDELDIPGLPDENTVSQTLTDEFEEERCSSMVPSSSKPKKSVRFAEYASVHIYRRRCLEGTSTWYSVEELKAFRMDAVSTIHRIVAGEASPSCEDGSVEHCSRGCESRTPLGSTVRQRHRNESLQAVFRFQDECRRQLRLKRGRAAITKQIPQQDVDVDNSKNNRHLQHGASIRLADIMDPNKLAEVYSRCTQQSKQSAQFIGQMDRMSVCRWQNVTIES</sequence>
<dbReference type="AlphaFoldDB" id="A0A9K3LSJ8"/>
<name>A0A9K3LSJ8_9STRA</name>
<dbReference type="EMBL" id="JAGRRH010000006">
    <property type="protein sequence ID" value="KAG7367778.1"/>
    <property type="molecule type" value="Genomic_DNA"/>
</dbReference>
<comment type="caution">
    <text evidence="1">The sequence shown here is derived from an EMBL/GenBank/DDBJ whole genome shotgun (WGS) entry which is preliminary data.</text>
</comment>
<evidence type="ECO:0000313" key="2">
    <source>
        <dbReference type="Proteomes" id="UP000693970"/>
    </source>
</evidence>
<organism evidence="1 2">
    <name type="scientific">Nitzschia inconspicua</name>
    <dbReference type="NCBI Taxonomy" id="303405"/>
    <lineage>
        <taxon>Eukaryota</taxon>
        <taxon>Sar</taxon>
        <taxon>Stramenopiles</taxon>
        <taxon>Ochrophyta</taxon>
        <taxon>Bacillariophyta</taxon>
        <taxon>Bacillariophyceae</taxon>
        <taxon>Bacillariophycidae</taxon>
        <taxon>Bacillariales</taxon>
        <taxon>Bacillariaceae</taxon>
        <taxon>Nitzschia</taxon>
    </lineage>
</organism>
<reference evidence="1" key="2">
    <citation type="submission" date="2021-04" db="EMBL/GenBank/DDBJ databases">
        <authorList>
            <person name="Podell S."/>
        </authorList>
    </citation>
    <scope>NUCLEOTIDE SEQUENCE</scope>
    <source>
        <strain evidence="1">Hildebrandi</strain>
    </source>
</reference>
<keyword evidence="2" id="KW-1185">Reference proteome</keyword>